<dbReference type="Proteomes" id="UP001519654">
    <property type="component" value="Unassembled WGS sequence"/>
</dbReference>
<evidence type="ECO:0000313" key="3">
    <source>
        <dbReference type="Proteomes" id="UP001519654"/>
    </source>
</evidence>
<gene>
    <name evidence="2" type="ORF">KOI35_31970</name>
</gene>
<evidence type="ECO:0000313" key="2">
    <source>
        <dbReference type="EMBL" id="MBU2668138.1"/>
    </source>
</evidence>
<evidence type="ECO:0008006" key="4">
    <source>
        <dbReference type="Google" id="ProtNLM"/>
    </source>
</evidence>
<dbReference type="RefSeq" id="WP_215792382.1">
    <property type="nucleotide sequence ID" value="NZ_JAHKKG010000010.1"/>
</dbReference>
<protein>
    <recommendedName>
        <fullName evidence="4">DUF4328 domain-containing protein</fullName>
    </recommendedName>
</protein>
<feature type="transmembrane region" description="Helical" evidence="1">
    <location>
        <begin position="124"/>
        <end position="146"/>
    </location>
</feature>
<name>A0ABS5YXM9_9ACTN</name>
<keyword evidence="1" id="KW-1133">Transmembrane helix</keyword>
<keyword evidence="3" id="KW-1185">Reference proteome</keyword>
<keyword evidence="1" id="KW-0812">Transmembrane</keyword>
<proteinExistence type="predicted"/>
<evidence type="ECO:0000256" key="1">
    <source>
        <dbReference type="SAM" id="Phobius"/>
    </source>
</evidence>
<comment type="caution">
    <text evidence="2">The sequence shown here is derived from an EMBL/GenBank/DDBJ whole genome shotgun (WGS) entry which is preliminary data.</text>
</comment>
<dbReference type="EMBL" id="JAHKKG010000010">
    <property type="protein sequence ID" value="MBU2668138.1"/>
    <property type="molecule type" value="Genomic_DNA"/>
</dbReference>
<sequence length="160" mass="18035">MDAFIVWCGFFGAWLLVAGPVYQAALELGEQELMRAGIERVSAGLRDTVAPVSAWWWLFPPVLYLKHRRREAAQRELLLSHLTPEQTRQMLAFMNKAAGWWLVGLGGLLIAAKETGELVDFYEWPGWTFAALAVVMALLALANAGLRMQRTRQLIQPRLV</sequence>
<keyword evidence="1" id="KW-0472">Membrane</keyword>
<organism evidence="2 3">
    <name type="scientific">Paractinoplanes bogorensis</name>
    <dbReference type="NCBI Taxonomy" id="1610840"/>
    <lineage>
        <taxon>Bacteria</taxon>
        <taxon>Bacillati</taxon>
        <taxon>Actinomycetota</taxon>
        <taxon>Actinomycetes</taxon>
        <taxon>Micromonosporales</taxon>
        <taxon>Micromonosporaceae</taxon>
        <taxon>Paractinoplanes</taxon>
    </lineage>
</organism>
<feature type="transmembrane region" description="Helical" evidence="1">
    <location>
        <begin position="93"/>
        <end position="112"/>
    </location>
</feature>
<reference evidence="2 3" key="1">
    <citation type="submission" date="2021-06" db="EMBL/GenBank/DDBJ databases">
        <title>Actinoplanes lichenicola sp. nov., and Actinoplanes ovalisporus sp. nov., isolated from lichen in Thailand.</title>
        <authorList>
            <person name="Saeng-In P."/>
            <person name="Kanchanasin P."/>
            <person name="Yuki M."/>
            <person name="Kudo T."/>
            <person name="Ohkuma M."/>
            <person name="Phongsopitanun W."/>
            <person name="Tanasupawat S."/>
        </authorList>
    </citation>
    <scope>NUCLEOTIDE SEQUENCE [LARGE SCALE GENOMIC DNA]</scope>
    <source>
        <strain evidence="2 3">NBRC 110975</strain>
    </source>
</reference>
<accession>A0ABS5YXM9</accession>